<dbReference type="SUPFAM" id="SSF52949">
    <property type="entry name" value="Macro domain-like"/>
    <property type="match status" value="1"/>
</dbReference>
<dbReference type="EMBL" id="FZNQ01000020">
    <property type="protein sequence ID" value="SNR60055.1"/>
    <property type="molecule type" value="Genomic_DNA"/>
</dbReference>
<dbReference type="PANTHER" id="PTHR11106:SF111">
    <property type="entry name" value="MACRO DOMAIN-CONTAINING PROTEIN"/>
    <property type="match status" value="1"/>
</dbReference>
<name>A0A238XM42_HALVU</name>
<keyword evidence="3" id="KW-1185">Reference proteome</keyword>
<dbReference type="AlphaFoldDB" id="A0A238XM42"/>
<evidence type="ECO:0000313" key="3">
    <source>
        <dbReference type="Proteomes" id="UP000198397"/>
    </source>
</evidence>
<dbReference type="InterPro" id="IPR043472">
    <property type="entry name" value="Macro_dom-like"/>
</dbReference>
<sequence>MRFSVVQGDITEQEADALVNAANTDLQMTGGVAGVIRDAAGEAIQREATRRAPIGLGAAVETAGYELNATYVIHAATMELGGGADESSIRIATRNALSKAEELGCESIVLPALGCGIAGVALEEGSGYIFEEIIAFDPTTLGNVRVIAYDEDSFETMQRVAEEVRGRMS</sequence>
<dbReference type="PROSITE" id="PS51154">
    <property type="entry name" value="MACRO"/>
    <property type="match status" value="1"/>
</dbReference>
<dbReference type="Gene3D" id="3.40.220.10">
    <property type="entry name" value="Leucine Aminopeptidase, subunit E, domain 1"/>
    <property type="match status" value="1"/>
</dbReference>
<evidence type="ECO:0000313" key="2">
    <source>
        <dbReference type="EMBL" id="SNR60055.1"/>
    </source>
</evidence>
<dbReference type="Proteomes" id="UP000198397">
    <property type="component" value="Unassembled WGS sequence"/>
</dbReference>
<dbReference type="RefSeq" id="WP_089385659.1">
    <property type="nucleotide sequence ID" value="NZ_FZNQ01000020.1"/>
</dbReference>
<feature type="domain" description="Macro" evidence="1">
    <location>
        <begin position="1"/>
        <end position="165"/>
    </location>
</feature>
<evidence type="ECO:0000259" key="1">
    <source>
        <dbReference type="PROSITE" id="PS51154"/>
    </source>
</evidence>
<dbReference type="OrthoDB" id="15450at2157"/>
<dbReference type="InterPro" id="IPR002589">
    <property type="entry name" value="Macro_dom"/>
</dbReference>
<dbReference type="Pfam" id="PF01661">
    <property type="entry name" value="Macro"/>
    <property type="match status" value="1"/>
</dbReference>
<reference evidence="2 3" key="1">
    <citation type="submission" date="2017-06" db="EMBL/GenBank/DDBJ databases">
        <authorList>
            <person name="Kim H.J."/>
            <person name="Triplett B.A."/>
        </authorList>
    </citation>
    <scope>NUCLEOTIDE SEQUENCE [LARGE SCALE GENOMIC DNA]</scope>
    <source>
        <strain evidence="2 3">DSM 8800</strain>
    </source>
</reference>
<gene>
    <name evidence="2" type="ORF">SAMN06264855_12014</name>
</gene>
<organism evidence="2 3">
    <name type="scientific">Halorubrum vacuolatum</name>
    <name type="common">Natronobacterium vacuolatum</name>
    <dbReference type="NCBI Taxonomy" id="63740"/>
    <lineage>
        <taxon>Archaea</taxon>
        <taxon>Methanobacteriati</taxon>
        <taxon>Methanobacteriota</taxon>
        <taxon>Stenosarchaea group</taxon>
        <taxon>Halobacteria</taxon>
        <taxon>Halobacteriales</taxon>
        <taxon>Haloferacaceae</taxon>
        <taxon>Halorubrum</taxon>
    </lineage>
</organism>
<dbReference type="PANTHER" id="PTHR11106">
    <property type="entry name" value="GANGLIOSIDE INDUCED DIFFERENTIATION ASSOCIATED PROTEIN 2-RELATED"/>
    <property type="match status" value="1"/>
</dbReference>
<protein>
    <submittedName>
        <fullName evidence="2">O-acetyl-ADP-ribose deacetylase (Regulator of RNase III), contains Macro domain</fullName>
    </submittedName>
</protein>
<proteinExistence type="predicted"/>
<dbReference type="SMART" id="SM00506">
    <property type="entry name" value="A1pp"/>
    <property type="match status" value="1"/>
</dbReference>
<accession>A0A238XM42</accession>